<organism evidence="1 2">
    <name type="scientific">Ranatra chinensis</name>
    <dbReference type="NCBI Taxonomy" id="642074"/>
    <lineage>
        <taxon>Eukaryota</taxon>
        <taxon>Metazoa</taxon>
        <taxon>Ecdysozoa</taxon>
        <taxon>Arthropoda</taxon>
        <taxon>Hexapoda</taxon>
        <taxon>Insecta</taxon>
        <taxon>Pterygota</taxon>
        <taxon>Neoptera</taxon>
        <taxon>Paraneoptera</taxon>
        <taxon>Hemiptera</taxon>
        <taxon>Heteroptera</taxon>
        <taxon>Panheteroptera</taxon>
        <taxon>Nepomorpha</taxon>
        <taxon>Nepidae</taxon>
        <taxon>Ranatrinae</taxon>
        <taxon>Ranatra</taxon>
    </lineage>
</organism>
<dbReference type="AlphaFoldDB" id="A0ABD0YRS1"/>
<sequence>MFYQNKKQETTEIDTCNLPCFCGHSYAAQVWGTKKNKQVDNLTAFYLKKLYRIPIGTPNFKIVLELKESGIYSHILDLSRHYNSKVEEMRLKIFRTMNYEEFMLCFNSMDNLVRYYEEAKALRSGAKASLRSTEVAEGIWVEFGGVGKERQQINLAGKENITGEIKLESQRRA</sequence>
<dbReference type="EMBL" id="JBFDAA010000003">
    <property type="protein sequence ID" value="KAL1138456.1"/>
    <property type="molecule type" value="Genomic_DNA"/>
</dbReference>
<dbReference type="Proteomes" id="UP001558652">
    <property type="component" value="Unassembled WGS sequence"/>
</dbReference>
<name>A0ABD0YRS1_9HEMI</name>
<evidence type="ECO:0000313" key="2">
    <source>
        <dbReference type="Proteomes" id="UP001558652"/>
    </source>
</evidence>
<protein>
    <submittedName>
        <fullName evidence="1">Uncharacterized protein</fullName>
    </submittedName>
</protein>
<evidence type="ECO:0000313" key="1">
    <source>
        <dbReference type="EMBL" id="KAL1138456.1"/>
    </source>
</evidence>
<proteinExistence type="predicted"/>
<accession>A0ABD0YRS1</accession>
<comment type="caution">
    <text evidence="1">The sequence shown here is derived from an EMBL/GenBank/DDBJ whole genome shotgun (WGS) entry which is preliminary data.</text>
</comment>
<gene>
    <name evidence="1" type="ORF">AAG570_008520</name>
</gene>
<reference evidence="1 2" key="1">
    <citation type="submission" date="2024-07" db="EMBL/GenBank/DDBJ databases">
        <title>Chromosome-level genome assembly of the water stick insect Ranatra chinensis (Heteroptera: Nepidae).</title>
        <authorList>
            <person name="Liu X."/>
        </authorList>
    </citation>
    <scope>NUCLEOTIDE SEQUENCE [LARGE SCALE GENOMIC DNA]</scope>
    <source>
        <strain evidence="1">Cailab_2021Rc</strain>
        <tissue evidence="1">Muscle</tissue>
    </source>
</reference>
<keyword evidence="2" id="KW-1185">Reference proteome</keyword>